<evidence type="ECO:0000256" key="5">
    <source>
        <dbReference type="ARBA" id="ARBA00022837"/>
    </source>
</evidence>
<evidence type="ECO:0000313" key="8">
    <source>
        <dbReference type="EMBL" id="CAF1067755.1"/>
    </source>
</evidence>
<evidence type="ECO:0000256" key="1">
    <source>
        <dbReference type="ARBA" id="ARBA00006049"/>
    </source>
</evidence>
<dbReference type="PRINTS" id="PR00450">
    <property type="entry name" value="RECOVERIN"/>
</dbReference>
<evidence type="ECO:0000313" key="10">
    <source>
        <dbReference type="Proteomes" id="UP000663854"/>
    </source>
</evidence>
<dbReference type="AlphaFoldDB" id="A0A814LNW3"/>
<comment type="similarity">
    <text evidence="1">Belongs to the recoverin family.</text>
</comment>
<dbReference type="SMART" id="SM00054">
    <property type="entry name" value="EFh"/>
    <property type="match status" value="3"/>
</dbReference>
<dbReference type="Pfam" id="PF00036">
    <property type="entry name" value="EF-hand_1"/>
    <property type="match status" value="1"/>
</dbReference>
<dbReference type="EMBL" id="CAJNOH010000531">
    <property type="protein sequence ID" value="CAF1067755.1"/>
    <property type="molecule type" value="Genomic_DNA"/>
</dbReference>
<evidence type="ECO:0000259" key="7">
    <source>
        <dbReference type="PROSITE" id="PS50222"/>
    </source>
</evidence>
<dbReference type="Pfam" id="PF13499">
    <property type="entry name" value="EF-hand_7"/>
    <property type="match status" value="1"/>
</dbReference>
<reference evidence="8" key="1">
    <citation type="submission" date="2021-02" db="EMBL/GenBank/DDBJ databases">
        <authorList>
            <person name="Nowell W R."/>
        </authorList>
    </citation>
    <scope>NUCLEOTIDE SEQUENCE</scope>
</reference>
<keyword evidence="4" id="KW-0677">Repeat</keyword>
<evidence type="ECO:0000256" key="4">
    <source>
        <dbReference type="ARBA" id="ARBA00022737"/>
    </source>
</evidence>
<dbReference type="Proteomes" id="UP000663854">
    <property type="component" value="Unassembled WGS sequence"/>
</dbReference>
<evidence type="ECO:0000313" key="11">
    <source>
        <dbReference type="Proteomes" id="UP000663870"/>
    </source>
</evidence>
<proteinExistence type="inferred from homology"/>
<keyword evidence="11" id="KW-1185">Reference proteome</keyword>
<dbReference type="PANTHER" id="PTHR23055:SF178">
    <property type="entry name" value="NEUROCALCIN HOMOLOG"/>
    <property type="match status" value="1"/>
</dbReference>
<keyword evidence="2" id="KW-0519">Myristate</keyword>
<keyword evidence="5" id="KW-0106">Calcium</keyword>
<dbReference type="GO" id="GO:0005509">
    <property type="term" value="F:calcium ion binding"/>
    <property type="evidence" value="ECO:0007669"/>
    <property type="project" value="InterPro"/>
</dbReference>
<keyword evidence="6" id="KW-0449">Lipoprotein</keyword>
<protein>
    <recommendedName>
        <fullName evidence="7">EF-hand domain-containing protein</fullName>
    </recommendedName>
</protein>
<accession>A0A814LNW3</accession>
<dbReference type="InterPro" id="IPR002048">
    <property type="entry name" value="EF_hand_dom"/>
</dbReference>
<evidence type="ECO:0000256" key="2">
    <source>
        <dbReference type="ARBA" id="ARBA00022707"/>
    </source>
</evidence>
<dbReference type="PROSITE" id="PS50222">
    <property type="entry name" value="EF_HAND_2"/>
    <property type="match status" value="2"/>
</dbReference>
<dbReference type="Gene3D" id="1.10.238.10">
    <property type="entry name" value="EF-hand"/>
    <property type="match status" value="1"/>
</dbReference>
<gene>
    <name evidence="9" type="ORF">JXQ802_LOCUS26836</name>
    <name evidence="8" type="ORF">PYM288_LOCUS17991</name>
</gene>
<evidence type="ECO:0000256" key="3">
    <source>
        <dbReference type="ARBA" id="ARBA00022723"/>
    </source>
</evidence>
<dbReference type="InterPro" id="IPR018247">
    <property type="entry name" value="EF_Hand_1_Ca_BS"/>
</dbReference>
<dbReference type="SUPFAM" id="SSF47473">
    <property type="entry name" value="EF-hand"/>
    <property type="match status" value="1"/>
</dbReference>
<dbReference type="EMBL" id="CAJNOL010000953">
    <property type="protein sequence ID" value="CAF1248281.1"/>
    <property type="molecule type" value="Genomic_DNA"/>
</dbReference>
<organism evidence="8 10">
    <name type="scientific">Rotaria sordida</name>
    <dbReference type="NCBI Taxonomy" id="392033"/>
    <lineage>
        <taxon>Eukaryota</taxon>
        <taxon>Metazoa</taxon>
        <taxon>Spiralia</taxon>
        <taxon>Gnathifera</taxon>
        <taxon>Rotifera</taxon>
        <taxon>Eurotatoria</taxon>
        <taxon>Bdelloidea</taxon>
        <taxon>Philodinida</taxon>
        <taxon>Philodinidae</taxon>
        <taxon>Rotaria</taxon>
    </lineage>
</organism>
<dbReference type="CDD" id="cd00051">
    <property type="entry name" value="EFh"/>
    <property type="match status" value="1"/>
</dbReference>
<evidence type="ECO:0000313" key="9">
    <source>
        <dbReference type="EMBL" id="CAF1248281.1"/>
    </source>
</evidence>
<dbReference type="InterPro" id="IPR011992">
    <property type="entry name" value="EF-hand-dom_pair"/>
</dbReference>
<name>A0A814LNW3_9BILA</name>
<keyword evidence="3" id="KW-0479">Metal-binding</keyword>
<dbReference type="Proteomes" id="UP000663870">
    <property type="component" value="Unassembled WGS sequence"/>
</dbReference>
<feature type="domain" description="EF-hand" evidence="7">
    <location>
        <begin position="105"/>
        <end position="140"/>
    </location>
</feature>
<dbReference type="PANTHER" id="PTHR23055">
    <property type="entry name" value="CALCIUM BINDING PROTEINS"/>
    <property type="match status" value="1"/>
</dbReference>
<feature type="domain" description="EF-hand" evidence="7">
    <location>
        <begin position="69"/>
        <end position="104"/>
    </location>
</feature>
<dbReference type="InterPro" id="IPR028846">
    <property type="entry name" value="Recoverin"/>
</dbReference>
<dbReference type="PROSITE" id="PS00018">
    <property type="entry name" value="EF_HAND_1"/>
    <property type="match status" value="2"/>
</dbReference>
<comment type="caution">
    <text evidence="8">The sequence shown here is derived from an EMBL/GenBank/DDBJ whole genome shotgun (WGS) entry which is preliminary data.</text>
</comment>
<evidence type="ECO:0000256" key="6">
    <source>
        <dbReference type="ARBA" id="ARBA00023288"/>
    </source>
</evidence>
<sequence length="192" mass="21856">MGNRFVAKNANSNALTDEEIADLQKISNLSFDDIKNNYKAFLEDNPSGRMDKKRFIHWYDLLKPDFDIKDEVACENAFAAFDKNKDGTIDFKEFTTALAFLRPNTVEAHVDLFFQMYDVSGDGCLDCQELIDAFESIIYLLALGKKTTPKSAKQMASEVFVMFGLNEDAKITKEQFIEGCKKNPTLREMCLI</sequence>